<dbReference type="Proteomes" id="UP001515480">
    <property type="component" value="Unassembled WGS sequence"/>
</dbReference>
<evidence type="ECO:0000313" key="4">
    <source>
        <dbReference type="EMBL" id="KAL1525602.1"/>
    </source>
</evidence>
<evidence type="ECO:0000259" key="3">
    <source>
        <dbReference type="Pfam" id="PF09353"/>
    </source>
</evidence>
<dbReference type="AlphaFoldDB" id="A0AB34JXM2"/>
<gene>
    <name evidence="4" type="ORF">AB1Y20_020456</name>
</gene>
<feature type="region of interest" description="Disordered" evidence="1">
    <location>
        <begin position="552"/>
        <end position="577"/>
    </location>
</feature>
<dbReference type="EMBL" id="JBGBPQ010000004">
    <property type="protein sequence ID" value="KAL1525602.1"/>
    <property type="molecule type" value="Genomic_DNA"/>
</dbReference>
<name>A0AB34JXM2_PRYPA</name>
<comment type="caution">
    <text evidence="4">The sequence shown here is derived from an EMBL/GenBank/DDBJ whole genome shotgun (WGS) entry which is preliminary data.</text>
</comment>
<sequence>MWPLLLALSIVRPPAAGTASARLSSVSAQHPRHPPVLTAERLSDDAIDAKLASLRSKGKARRSSDRSAPPPPNVAPEAASIEDTSGPMDTSSRASLDPTRSDPIGRPPIERLQEKVNSRLPRETPLDASAAAEIIAFLNAHLADEMLGWVLAATDVGKTARAKNAWSGGTWVPRTAELTAISGAQLHFLVGVRERGKAELSMVSTELELPREARSANELRELLLLLCDANNPTVSAKGAGASAVVLRIPGASDDWSLPDDLWLNTTPYRRSVRNMFYADVLEAMQAAVADGSCPRRMKLTVTPPELNMEMDSYRVGTLLELVRECALGFAELGMKTRVCVQGSMGEGAFMGVPRVLSGVRKVLTMMDWQAEPGEEYDGFLGDIQRPRSPGNQPTEGLVCFGAVGADEVGPDDDVLIVLAPQSMVGASIYEPLKAMTDKATHQGTSVILLNPLLEDRLSSSGVMSVRGRSDRLSFAASFEEIYHFRLLYSGTTFMFPILGSLRMARHAGRKYVLCQRRESGGSEQYVPVGCWIGSEPTPQMISELVPNKVKEKAATGTTTKVSPATPPSPAVEKMPWD</sequence>
<feature type="signal peptide" evidence="2">
    <location>
        <begin position="1"/>
        <end position="17"/>
    </location>
</feature>
<feature type="compositionally biased region" description="Basic and acidic residues" evidence="1">
    <location>
        <begin position="108"/>
        <end position="120"/>
    </location>
</feature>
<keyword evidence="2" id="KW-0732">Signal</keyword>
<keyword evidence="5" id="KW-1185">Reference proteome</keyword>
<dbReference type="InterPro" id="IPR053021">
    <property type="entry name" value="Chloroplast_ADK"/>
</dbReference>
<organism evidence="4 5">
    <name type="scientific">Prymnesium parvum</name>
    <name type="common">Toxic golden alga</name>
    <dbReference type="NCBI Taxonomy" id="97485"/>
    <lineage>
        <taxon>Eukaryota</taxon>
        <taxon>Haptista</taxon>
        <taxon>Haptophyta</taxon>
        <taxon>Prymnesiophyceae</taxon>
        <taxon>Prymnesiales</taxon>
        <taxon>Prymnesiaceae</taxon>
        <taxon>Prymnesium</taxon>
    </lineage>
</organism>
<dbReference type="PANTHER" id="PTHR35509">
    <property type="entry name" value="DOMAIN PROTEIN, PUTATIVE (DUF1995)-RELATED"/>
    <property type="match status" value="1"/>
</dbReference>
<feature type="domain" description="DUF1995" evidence="3">
    <location>
        <begin position="274"/>
        <end position="526"/>
    </location>
</feature>
<evidence type="ECO:0000256" key="1">
    <source>
        <dbReference type="SAM" id="MobiDB-lite"/>
    </source>
</evidence>
<reference evidence="4 5" key="1">
    <citation type="journal article" date="2024" name="Science">
        <title>Giant polyketide synthase enzymes in the biosynthesis of giant marine polyether toxins.</title>
        <authorList>
            <person name="Fallon T.R."/>
            <person name="Shende V.V."/>
            <person name="Wierzbicki I.H."/>
            <person name="Pendleton A.L."/>
            <person name="Watervoot N.F."/>
            <person name="Auber R.P."/>
            <person name="Gonzalez D.J."/>
            <person name="Wisecaver J.H."/>
            <person name="Moore B.S."/>
        </authorList>
    </citation>
    <scope>NUCLEOTIDE SEQUENCE [LARGE SCALE GENOMIC DNA]</scope>
    <source>
        <strain evidence="4 5">12B1</strain>
    </source>
</reference>
<dbReference type="InterPro" id="IPR018962">
    <property type="entry name" value="DUF1995"/>
</dbReference>
<feature type="region of interest" description="Disordered" evidence="1">
    <location>
        <begin position="22"/>
        <end position="120"/>
    </location>
</feature>
<feature type="chain" id="PRO_5044261093" description="DUF1995 domain-containing protein" evidence="2">
    <location>
        <begin position="18"/>
        <end position="577"/>
    </location>
</feature>
<evidence type="ECO:0000313" key="5">
    <source>
        <dbReference type="Proteomes" id="UP001515480"/>
    </source>
</evidence>
<dbReference type="PANTHER" id="PTHR35509:SF6">
    <property type="entry name" value="ADENYLATE KINASE"/>
    <property type="match status" value="1"/>
</dbReference>
<protein>
    <recommendedName>
        <fullName evidence="3">DUF1995 domain-containing protein</fullName>
    </recommendedName>
</protein>
<evidence type="ECO:0000256" key="2">
    <source>
        <dbReference type="SAM" id="SignalP"/>
    </source>
</evidence>
<accession>A0AB34JXM2</accession>
<dbReference type="Pfam" id="PF09353">
    <property type="entry name" value="DUF1995"/>
    <property type="match status" value="1"/>
</dbReference>
<proteinExistence type="predicted"/>